<protein>
    <submittedName>
        <fullName evidence="1">Uncharacterized protein</fullName>
    </submittedName>
</protein>
<comment type="caution">
    <text evidence="1">The sequence shown here is derived from an EMBL/GenBank/DDBJ whole genome shotgun (WGS) entry which is preliminary data.</text>
</comment>
<dbReference type="EMBL" id="CM047909">
    <property type="protein sequence ID" value="KAJ0080587.1"/>
    <property type="molecule type" value="Genomic_DNA"/>
</dbReference>
<accession>A0ACC1A2R3</accession>
<name>A0ACC1A2R3_9ROSI</name>
<evidence type="ECO:0000313" key="2">
    <source>
        <dbReference type="Proteomes" id="UP001164250"/>
    </source>
</evidence>
<organism evidence="1 2">
    <name type="scientific">Pistacia atlantica</name>
    <dbReference type="NCBI Taxonomy" id="434234"/>
    <lineage>
        <taxon>Eukaryota</taxon>
        <taxon>Viridiplantae</taxon>
        <taxon>Streptophyta</taxon>
        <taxon>Embryophyta</taxon>
        <taxon>Tracheophyta</taxon>
        <taxon>Spermatophyta</taxon>
        <taxon>Magnoliopsida</taxon>
        <taxon>eudicotyledons</taxon>
        <taxon>Gunneridae</taxon>
        <taxon>Pentapetalae</taxon>
        <taxon>rosids</taxon>
        <taxon>malvids</taxon>
        <taxon>Sapindales</taxon>
        <taxon>Anacardiaceae</taxon>
        <taxon>Pistacia</taxon>
    </lineage>
</organism>
<dbReference type="Proteomes" id="UP001164250">
    <property type="component" value="Chromosome 13"/>
</dbReference>
<keyword evidence="2" id="KW-1185">Reference proteome</keyword>
<sequence length="328" mass="35938">MVECSSQRGGLQPGDQISSDRGAYHHYGIYVGDGLVIHLLPPAKKSNSSSPCQKCGHTPSLHGGIVKTCLDCFFDGYSLYILDTDSMYCKPPDEVVKTATEFFQGVRTFGDYKFAFNNSQDFASFCKTGIKSSEQRNKVDKTLLVDTKKVTKVSATMAVIGIAGIAVASVVHSIVKQKLEKVDGIYVGDDMVIHLMAAGIKKSSSSSCPKCGYNRDRDSGIVKTCLDCFLDGNNLHIFEYGMPCKSPDEVIRIAMEFLQGKDFGEYNFAFNNCEDFASYCKTGLRLCSQRESFVRTVRLLPTPGTGLVSTPILQVALGIKSWDDLGRI</sequence>
<gene>
    <name evidence="1" type="ORF">Patl1_23240</name>
</gene>
<reference evidence="2" key="1">
    <citation type="journal article" date="2023" name="G3 (Bethesda)">
        <title>Genome assembly and association tests identify interacting loci associated with vigor, precocity, and sex in interspecific pistachio rootstocks.</title>
        <authorList>
            <person name="Palmer W."/>
            <person name="Jacygrad E."/>
            <person name="Sagayaradj S."/>
            <person name="Cavanaugh K."/>
            <person name="Han R."/>
            <person name="Bertier L."/>
            <person name="Beede B."/>
            <person name="Kafkas S."/>
            <person name="Golino D."/>
            <person name="Preece J."/>
            <person name="Michelmore R."/>
        </authorList>
    </citation>
    <scope>NUCLEOTIDE SEQUENCE [LARGE SCALE GENOMIC DNA]</scope>
</reference>
<evidence type="ECO:0000313" key="1">
    <source>
        <dbReference type="EMBL" id="KAJ0080587.1"/>
    </source>
</evidence>
<proteinExistence type="predicted"/>